<comment type="pathway">
    <text evidence="1 7">Pyrimidine metabolism; UMP biosynthesis via de novo pathway; (S)-dihydroorotate from bicarbonate: step 2/3.</text>
</comment>
<comment type="caution">
    <text evidence="10">The sequence shown here is derived from an EMBL/GenBank/DDBJ whole genome shotgun (WGS) entry which is preliminary data.</text>
</comment>
<feature type="binding site" evidence="7">
    <location>
        <position position="148"/>
    </location>
    <ligand>
        <name>carbamoyl phosphate</name>
        <dbReference type="ChEBI" id="CHEBI:58228"/>
    </ligand>
</feature>
<feature type="domain" description="Aspartate/ornithine carbamoyltransferase Asp/Orn-binding" evidence="8">
    <location>
        <begin position="164"/>
        <end position="309"/>
    </location>
</feature>
<keyword evidence="11" id="KW-1185">Reference proteome</keyword>
<dbReference type="OrthoDB" id="9802587at2"/>
<dbReference type="InterPro" id="IPR006131">
    <property type="entry name" value="Asp_carbamoyltransf_Asp/Orn-bd"/>
</dbReference>
<protein>
    <recommendedName>
        <fullName evidence="7">Aspartate carbamoyltransferase</fullName>
        <ecNumber evidence="7">2.1.3.2</ecNumber>
    </recommendedName>
    <alternativeName>
        <fullName evidence="7">Aspartate transcarbamylase</fullName>
        <shortName evidence="7">ATCase</shortName>
    </alternativeName>
</protein>
<evidence type="ECO:0000256" key="6">
    <source>
        <dbReference type="ARBA" id="ARBA00048859"/>
    </source>
</evidence>
<keyword evidence="4 7" id="KW-0665">Pyrimidine biosynthesis</keyword>
<feature type="binding site" evidence="7">
    <location>
        <position position="271"/>
    </location>
    <ligand>
        <name>carbamoyl phosphate</name>
        <dbReference type="ChEBI" id="CHEBI:58228"/>
    </ligand>
</feature>
<dbReference type="Gene3D" id="3.40.50.1370">
    <property type="entry name" value="Aspartate/ornithine carbamoyltransferase"/>
    <property type="match status" value="2"/>
</dbReference>
<dbReference type="AlphaFoldDB" id="A0A399FBT1"/>
<dbReference type="PRINTS" id="PR00101">
    <property type="entry name" value="ATCASE"/>
</dbReference>
<dbReference type="RefSeq" id="WP_119355679.1">
    <property type="nucleotide sequence ID" value="NZ_BJXM01000026.1"/>
</dbReference>
<dbReference type="NCBIfam" id="NF002032">
    <property type="entry name" value="PRK00856.1"/>
    <property type="match status" value="1"/>
</dbReference>
<feature type="domain" description="Aspartate/ornithine carbamoyltransferase carbamoyl-P binding" evidence="9">
    <location>
        <begin position="15"/>
        <end position="158"/>
    </location>
</feature>
<dbReference type="GO" id="GO:0005829">
    <property type="term" value="C:cytosol"/>
    <property type="evidence" value="ECO:0007669"/>
    <property type="project" value="TreeGrafter"/>
</dbReference>
<dbReference type="EMBL" id="QWLB01000001">
    <property type="protein sequence ID" value="RIH94057.1"/>
    <property type="molecule type" value="Genomic_DNA"/>
</dbReference>
<feature type="binding site" evidence="7">
    <location>
        <position position="178"/>
    </location>
    <ligand>
        <name>L-aspartate</name>
        <dbReference type="ChEBI" id="CHEBI:29991"/>
    </ligand>
</feature>
<organism evidence="10 11">
    <name type="scientific">Meiothermus granaticius NBRC 107808</name>
    <dbReference type="NCBI Taxonomy" id="1227551"/>
    <lineage>
        <taxon>Bacteria</taxon>
        <taxon>Thermotogati</taxon>
        <taxon>Deinococcota</taxon>
        <taxon>Deinococci</taxon>
        <taxon>Thermales</taxon>
        <taxon>Thermaceae</taxon>
        <taxon>Meiothermus</taxon>
    </lineage>
</organism>
<proteinExistence type="inferred from homology"/>
<feature type="binding site" evidence="7">
    <location>
        <position position="68"/>
    </location>
    <ligand>
        <name>carbamoyl phosphate</name>
        <dbReference type="ChEBI" id="CHEBI:58228"/>
    </ligand>
</feature>
<dbReference type="Pfam" id="PF00185">
    <property type="entry name" value="OTCace"/>
    <property type="match status" value="1"/>
</dbReference>
<feature type="binding site" evidence="7">
    <location>
        <position position="272"/>
    </location>
    <ligand>
        <name>carbamoyl phosphate</name>
        <dbReference type="ChEBI" id="CHEBI:58228"/>
    </ligand>
</feature>
<comment type="catalytic activity">
    <reaction evidence="6 7">
        <text>carbamoyl phosphate + L-aspartate = N-carbamoyl-L-aspartate + phosphate + H(+)</text>
        <dbReference type="Rhea" id="RHEA:20013"/>
        <dbReference type="ChEBI" id="CHEBI:15378"/>
        <dbReference type="ChEBI" id="CHEBI:29991"/>
        <dbReference type="ChEBI" id="CHEBI:32814"/>
        <dbReference type="ChEBI" id="CHEBI:43474"/>
        <dbReference type="ChEBI" id="CHEBI:58228"/>
        <dbReference type="EC" id="2.1.3.2"/>
    </reaction>
</comment>
<dbReference type="NCBIfam" id="TIGR00670">
    <property type="entry name" value="asp_carb_tr"/>
    <property type="match status" value="1"/>
</dbReference>
<dbReference type="PANTHER" id="PTHR45753:SF6">
    <property type="entry name" value="ASPARTATE CARBAMOYLTRANSFERASE"/>
    <property type="match status" value="1"/>
</dbReference>
<feature type="binding site" evidence="7">
    <location>
        <position position="117"/>
    </location>
    <ligand>
        <name>carbamoyl phosphate</name>
        <dbReference type="ChEBI" id="CHEBI:58228"/>
    </ligand>
</feature>
<evidence type="ECO:0000256" key="1">
    <source>
        <dbReference type="ARBA" id="ARBA00004852"/>
    </source>
</evidence>
<evidence type="ECO:0000256" key="2">
    <source>
        <dbReference type="ARBA" id="ARBA00008896"/>
    </source>
</evidence>
<evidence type="ECO:0000256" key="7">
    <source>
        <dbReference type="HAMAP-Rule" id="MF_00001"/>
    </source>
</evidence>
<evidence type="ECO:0000313" key="10">
    <source>
        <dbReference type="EMBL" id="RIH94057.1"/>
    </source>
</evidence>
<dbReference type="EC" id="2.1.3.2" evidence="7"/>
<dbReference type="InterPro" id="IPR006132">
    <property type="entry name" value="Asp/Orn_carbamoyltranf_P-bd"/>
</dbReference>
<dbReference type="InterPro" id="IPR006130">
    <property type="entry name" value="Asp/Orn_carbamoylTrfase"/>
</dbReference>
<comment type="function">
    <text evidence="5 7">Catalyzes the condensation of carbamoyl phosphate and aspartate to form carbamoyl aspartate and inorganic phosphate, the committed step in the de novo pyrimidine nucleotide biosynthesis pathway.</text>
</comment>
<keyword evidence="3 7" id="KW-0808">Transferase</keyword>
<dbReference type="Proteomes" id="UP000266178">
    <property type="component" value="Unassembled WGS sequence"/>
</dbReference>
<name>A0A399FBT1_9DEIN</name>
<comment type="similarity">
    <text evidence="2 7">Belongs to the aspartate/ornithine carbamoyltransferase superfamily. ATCase family.</text>
</comment>
<dbReference type="GO" id="GO:0006207">
    <property type="term" value="P:'de novo' pyrimidine nucleobase biosynthetic process"/>
    <property type="evidence" value="ECO:0007669"/>
    <property type="project" value="InterPro"/>
</dbReference>
<evidence type="ECO:0000259" key="9">
    <source>
        <dbReference type="Pfam" id="PF02729"/>
    </source>
</evidence>
<dbReference type="SUPFAM" id="SSF53671">
    <property type="entry name" value="Aspartate/ornithine carbamoyltransferase"/>
    <property type="match status" value="1"/>
</dbReference>
<evidence type="ECO:0000259" key="8">
    <source>
        <dbReference type="Pfam" id="PF00185"/>
    </source>
</evidence>
<dbReference type="PROSITE" id="PS00097">
    <property type="entry name" value="CARBAMOYLTRANSFERASE"/>
    <property type="match status" value="1"/>
</dbReference>
<gene>
    <name evidence="7 10" type="primary">pyrB</name>
    <name evidence="10" type="ORF">Mgrana_00146</name>
</gene>
<feature type="binding site" evidence="7">
    <location>
        <position position="230"/>
    </location>
    <ligand>
        <name>L-aspartate</name>
        <dbReference type="ChEBI" id="CHEBI:29991"/>
    </ligand>
</feature>
<dbReference type="GO" id="GO:0044205">
    <property type="term" value="P:'de novo' UMP biosynthetic process"/>
    <property type="evidence" value="ECO:0007669"/>
    <property type="project" value="UniProtKB-UniRule"/>
</dbReference>
<dbReference type="HAMAP" id="MF_00001">
    <property type="entry name" value="Asp_carb_tr"/>
    <property type="match status" value="1"/>
</dbReference>
<feature type="binding site" evidence="7">
    <location>
        <position position="67"/>
    </location>
    <ligand>
        <name>carbamoyl phosphate</name>
        <dbReference type="ChEBI" id="CHEBI:58228"/>
    </ligand>
</feature>
<reference evidence="10 11" key="1">
    <citation type="submission" date="2018-08" db="EMBL/GenBank/DDBJ databases">
        <title>Meiothermus granaticius genome AF-68 sequencing project.</title>
        <authorList>
            <person name="Da Costa M.S."/>
            <person name="Albuquerque L."/>
            <person name="Raposo P."/>
            <person name="Froufe H.J.C."/>
            <person name="Barroso C.S."/>
            <person name="Egas C."/>
        </authorList>
    </citation>
    <scope>NUCLEOTIDE SEQUENCE [LARGE SCALE GENOMIC DNA]</scope>
    <source>
        <strain evidence="10 11">AF-68</strain>
    </source>
</reference>
<evidence type="ECO:0000313" key="11">
    <source>
        <dbReference type="Proteomes" id="UP000266178"/>
    </source>
</evidence>
<dbReference type="GO" id="GO:0004070">
    <property type="term" value="F:aspartate carbamoyltransferase activity"/>
    <property type="evidence" value="ECO:0007669"/>
    <property type="project" value="UniProtKB-UniRule"/>
</dbReference>
<accession>A0A399FBT1</accession>
<feature type="binding site" evidence="7">
    <location>
        <position position="145"/>
    </location>
    <ligand>
        <name>carbamoyl phosphate</name>
        <dbReference type="ChEBI" id="CHEBI:58228"/>
    </ligand>
</feature>
<dbReference type="UniPathway" id="UPA00070">
    <property type="reaction ID" value="UER00116"/>
</dbReference>
<dbReference type="Pfam" id="PF02729">
    <property type="entry name" value="OTCace_N"/>
    <property type="match status" value="1"/>
</dbReference>
<evidence type="ECO:0000256" key="3">
    <source>
        <dbReference type="ARBA" id="ARBA00022679"/>
    </source>
</evidence>
<dbReference type="PRINTS" id="PR00100">
    <property type="entry name" value="AOTCASE"/>
</dbReference>
<dbReference type="GO" id="GO:0016597">
    <property type="term" value="F:amino acid binding"/>
    <property type="evidence" value="ECO:0007669"/>
    <property type="project" value="InterPro"/>
</dbReference>
<evidence type="ECO:0000256" key="5">
    <source>
        <dbReference type="ARBA" id="ARBA00043884"/>
    </source>
</evidence>
<dbReference type="GO" id="GO:0006520">
    <property type="term" value="P:amino acid metabolic process"/>
    <property type="evidence" value="ECO:0007669"/>
    <property type="project" value="InterPro"/>
</dbReference>
<comment type="subunit">
    <text evidence="7">Heterododecamer (2C3:3R2) of six catalytic PyrB chains organized as two trimers (C3), and six regulatory PyrI chains organized as three dimers (R2).</text>
</comment>
<evidence type="ECO:0000256" key="4">
    <source>
        <dbReference type="ARBA" id="ARBA00022975"/>
    </source>
</evidence>
<sequence>MTVTPDTSAAAPTPRSLLDFQGWSRAQLESLFETSKMMQEVLARPVKKVPALTGFTVATVFFEASTRTRLSFELAARRMSADVLSFSAATSSISKGETYKDTLLTLDAMGVDAYVIRVDAAGVCHQAERWLGKPIINAGDGWRAHPTQALLDAFTLLEALGSLEGKKIAIVGDILHSRVARSNAELLPRLGAEVVACGPATLLPGTLPGVQLSTDLKTGLTDADAVMVLRLQNERMDKGLLPSLPEYIAGYQVTQERLDWAKPGAPLLHPGPMNRDVELEGPLADSSRSLVERQVANGQAIRMAVLYHLLVGKKPRGES</sequence>
<dbReference type="InterPro" id="IPR036901">
    <property type="entry name" value="Asp/Orn_carbamoylTrfase_sf"/>
</dbReference>
<dbReference type="InterPro" id="IPR002082">
    <property type="entry name" value="Asp_carbamoyltransf"/>
</dbReference>
<feature type="binding site" evidence="7">
    <location>
        <position position="95"/>
    </location>
    <ligand>
        <name>L-aspartate</name>
        <dbReference type="ChEBI" id="CHEBI:29991"/>
    </ligand>
</feature>
<dbReference type="PANTHER" id="PTHR45753">
    <property type="entry name" value="ORNITHINE CARBAMOYLTRANSFERASE, MITOCHONDRIAL"/>
    <property type="match status" value="1"/>
</dbReference>